<comment type="pathway">
    <text evidence="2 6">Cofactor biosynthesis; tetrahydrofolate biosynthesis; 2-amino-4-hydroxy-6-hydroxymethyl-7,8-dihydropteridine diphosphate from 7,8-dihydroneopterin triphosphate: step 3/4.</text>
</comment>
<feature type="domain" description="Dihydroneopterin aldolase/epimerase" evidence="7">
    <location>
        <begin position="6"/>
        <end position="119"/>
    </location>
</feature>
<keyword evidence="9" id="KW-1185">Reference proteome</keyword>
<evidence type="ECO:0000256" key="3">
    <source>
        <dbReference type="ARBA" id="ARBA00005708"/>
    </source>
</evidence>
<evidence type="ECO:0000256" key="5">
    <source>
        <dbReference type="ARBA" id="ARBA00023239"/>
    </source>
</evidence>
<name>A0A2U8E2R0_9BACT</name>
<dbReference type="GO" id="GO:0005737">
    <property type="term" value="C:cytoplasm"/>
    <property type="evidence" value="ECO:0007669"/>
    <property type="project" value="TreeGrafter"/>
</dbReference>
<dbReference type="InterPro" id="IPR006156">
    <property type="entry name" value="Dihydroneopterin_aldolase"/>
</dbReference>
<comment type="function">
    <text evidence="6">Catalyzes the conversion of 7,8-dihydroneopterin to 6-hydroxymethyl-7,8-dihydropterin.</text>
</comment>
<dbReference type="Gene3D" id="3.30.1130.10">
    <property type="match status" value="1"/>
</dbReference>
<dbReference type="SMART" id="SM00905">
    <property type="entry name" value="FolB"/>
    <property type="match status" value="1"/>
</dbReference>
<dbReference type="PANTHER" id="PTHR42844:SF1">
    <property type="entry name" value="DIHYDRONEOPTERIN ALDOLASE 1-RELATED"/>
    <property type="match status" value="1"/>
</dbReference>
<dbReference type="EMBL" id="CP023004">
    <property type="protein sequence ID" value="AWI09153.1"/>
    <property type="molecule type" value="Genomic_DNA"/>
</dbReference>
<dbReference type="RefSeq" id="WP_108824967.1">
    <property type="nucleotide sequence ID" value="NZ_CP023004.1"/>
</dbReference>
<dbReference type="CDD" id="cd00534">
    <property type="entry name" value="DHNA_DHNTPE"/>
    <property type="match status" value="1"/>
</dbReference>
<dbReference type="GO" id="GO:0004150">
    <property type="term" value="F:dihydroneopterin aldolase activity"/>
    <property type="evidence" value="ECO:0007669"/>
    <property type="project" value="UniProtKB-UniRule"/>
</dbReference>
<keyword evidence="4 6" id="KW-0289">Folate biosynthesis</keyword>
<evidence type="ECO:0000313" key="9">
    <source>
        <dbReference type="Proteomes" id="UP000244896"/>
    </source>
</evidence>
<dbReference type="PANTHER" id="PTHR42844">
    <property type="entry name" value="DIHYDRONEOPTERIN ALDOLASE 1-RELATED"/>
    <property type="match status" value="1"/>
</dbReference>
<dbReference type="NCBIfam" id="TIGR00525">
    <property type="entry name" value="folB"/>
    <property type="match status" value="1"/>
</dbReference>
<evidence type="ECO:0000256" key="6">
    <source>
        <dbReference type="RuleBase" id="RU362079"/>
    </source>
</evidence>
<dbReference type="GO" id="GO:0046656">
    <property type="term" value="P:folic acid biosynthetic process"/>
    <property type="evidence" value="ECO:0007669"/>
    <property type="project" value="UniProtKB-UniRule"/>
</dbReference>
<dbReference type="InterPro" id="IPR006157">
    <property type="entry name" value="FolB_dom"/>
</dbReference>
<dbReference type="UniPathway" id="UPA00077">
    <property type="reaction ID" value="UER00154"/>
</dbReference>
<keyword evidence="5 6" id="KW-0456">Lyase</keyword>
<dbReference type="SUPFAM" id="SSF55620">
    <property type="entry name" value="Tetrahydrobiopterin biosynthesis enzymes-like"/>
    <property type="match status" value="1"/>
</dbReference>
<dbReference type="AlphaFoldDB" id="A0A2U8E2R0"/>
<reference evidence="8 9" key="1">
    <citation type="journal article" date="2018" name="Syst. Appl. Microbiol.">
        <title>Ereboglobus luteus gen. nov. sp. nov. from cockroach guts, and new insights into the oxygen relationship of the genera Opitutus and Didymococcus (Verrucomicrobia: Opitutaceae).</title>
        <authorList>
            <person name="Tegtmeier D."/>
            <person name="Belitz A."/>
            <person name="Radek R."/>
            <person name="Heimerl T."/>
            <person name="Brune A."/>
        </authorList>
    </citation>
    <scope>NUCLEOTIDE SEQUENCE [LARGE SCALE GENOMIC DNA]</scope>
    <source>
        <strain evidence="8 9">Ho45</strain>
    </source>
</reference>
<comment type="catalytic activity">
    <reaction evidence="1 6">
        <text>7,8-dihydroneopterin = 6-hydroxymethyl-7,8-dihydropterin + glycolaldehyde</text>
        <dbReference type="Rhea" id="RHEA:10540"/>
        <dbReference type="ChEBI" id="CHEBI:17001"/>
        <dbReference type="ChEBI" id="CHEBI:17071"/>
        <dbReference type="ChEBI" id="CHEBI:44841"/>
        <dbReference type="EC" id="4.1.2.25"/>
    </reaction>
</comment>
<evidence type="ECO:0000313" key="8">
    <source>
        <dbReference type="EMBL" id="AWI09153.1"/>
    </source>
</evidence>
<organism evidence="8 9">
    <name type="scientific">Ereboglobus luteus</name>
    <dbReference type="NCBI Taxonomy" id="1796921"/>
    <lineage>
        <taxon>Bacteria</taxon>
        <taxon>Pseudomonadati</taxon>
        <taxon>Verrucomicrobiota</taxon>
        <taxon>Opitutia</taxon>
        <taxon>Opitutales</taxon>
        <taxon>Opitutaceae</taxon>
        <taxon>Ereboglobus</taxon>
    </lineage>
</organism>
<proteinExistence type="inferred from homology"/>
<dbReference type="Pfam" id="PF02152">
    <property type="entry name" value="FolB"/>
    <property type="match status" value="1"/>
</dbReference>
<accession>A0A2U8E2R0</accession>
<sequence length="122" mass="13898">MSTDSITLSRMRFHSCHGALPEEKTRPQPWEVTVTLELPLDEAGRTDDLEKTIDYRRIHEAARAVMEGPPVNLVETLACRIAEDLLRAFAQVRAVSVDVTKLKPPVDFDFDGLKARVRRERK</sequence>
<evidence type="ECO:0000259" key="7">
    <source>
        <dbReference type="SMART" id="SM00905"/>
    </source>
</evidence>
<dbReference type="GO" id="GO:0046654">
    <property type="term" value="P:tetrahydrofolate biosynthetic process"/>
    <property type="evidence" value="ECO:0007669"/>
    <property type="project" value="UniProtKB-UniRule"/>
</dbReference>
<evidence type="ECO:0000256" key="2">
    <source>
        <dbReference type="ARBA" id="ARBA00005013"/>
    </source>
</evidence>
<evidence type="ECO:0000256" key="1">
    <source>
        <dbReference type="ARBA" id="ARBA00001353"/>
    </source>
</evidence>
<dbReference type="Proteomes" id="UP000244896">
    <property type="component" value="Chromosome"/>
</dbReference>
<dbReference type="NCBIfam" id="TIGR00526">
    <property type="entry name" value="folB_dom"/>
    <property type="match status" value="1"/>
</dbReference>
<dbReference type="OrthoDB" id="9808041at2"/>
<protein>
    <recommendedName>
        <fullName evidence="6">7,8-dihydroneopterin aldolase</fullName>
        <ecNumber evidence="6">4.1.2.25</ecNumber>
    </recommendedName>
</protein>
<dbReference type="InterPro" id="IPR043133">
    <property type="entry name" value="GTP-CH-I_C/QueF"/>
</dbReference>
<gene>
    <name evidence="8" type="primary">folB</name>
    <name evidence="8" type="ORF">CKA38_07790</name>
</gene>
<dbReference type="EC" id="4.1.2.25" evidence="6"/>
<dbReference type="KEGG" id="elut:CKA38_07790"/>
<evidence type="ECO:0000256" key="4">
    <source>
        <dbReference type="ARBA" id="ARBA00022909"/>
    </source>
</evidence>
<comment type="similarity">
    <text evidence="3 6">Belongs to the DHNA family.</text>
</comment>